<organism evidence="11 12">
    <name type="scientific">Potamilus streckersoni</name>
    <dbReference type="NCBI Taxonomy" id="2493646"/>
    <lineage>
        <taxon>Eukaryota</taxon>
        <taxon>Metazoa</taxon>
        <taxon>Spiralia</taxon>
        <taxon>Lophotrochozoa</taxon>
        <taxon>Mollusca</taxon>
        <taxon>Bivalvia</taxon>
        <taxon>Autobranchia</taxon>
        <taxon>Heteroconchia</taxon>
        <taxon>Palaeoheterodonta</taxon>
        <taxon>Unionida</taxon>
        <taxon>Unionoidea</taxon>
        <taxon>Unionidae</taxon>
        <taxon>Ambleminae</taxon>
        <taxon>Lampsilini</taxon>
        <taxon>Potamilus</taxon>
    </lineage>
</organism>
<dbReference type="Pfam" id="PF03315">
    <property type="entry name" value="SDH_beta"/>
    <property type="match status" value="1"/>
</dbReference>
<keyword evidence="3" id="KW-0312">Gluconeogenesis</keyword>
<feature type="domain" description="Serine dehydratase-like alpha subunit" evidence="9">
    <location>
        <begin position="190"/>
        <end position="455"/>
    </location>
</feature>
<evidence type="ECO:0000259" key="10">
    <source>
        <dbReference type="Pfam" id="PF03315"/>
    </source>
</evidence>
<dbReference type="InterPro" id="IPR005130">
    <property type="entry name" value="Ser_deHydtase-like_asu"/>
</dbReference>
<evidence type="ECO:0000256" key="5">
    <source>
        <dbReference type="ARBA" id="ARBA00022723"/>
    </source>
</evidence>
<comment type="pathway">
    <text evidence="2">Carbohydrate biosynthesis; gluconeogenesis.</text>
</comment>
<dbReference type="NCBIfam" id="TIGR00720">
    <property type="entry name" value="sda_mono"/>
    <property type="match status" value="1"/>
</dbReference>
<reference evidence="11" key="3">
    <citation type="submission" date="2023-05" db="EMBL/GenBank/DDBJ databases">
        <authorList>
            <person name="Smith C.H."/>
        </authorList>
    </citation>
    <scope>NUCLEOTIDE SEQUENCE</scope>
    <source>
        <strain evidence="11">CHS0354</strain>
        <tissue evidence="11">Mantle</tissue>
    </source>
</reference>
<reference evidence="11" key="1">
    <citation type="journal article" date="2021" name="Genome Biol. Evol.">
        <title>A High-Quality Reference Genome for a Parasitic Bivalve with Doubly Uniparental Inheritance (Bivalvia: Unionida).</title>
        <authorList>
            <person name="Smith C.H."/>
        </authorList>
    </citation>
    <scope>NUCLEOTIDE SEQUENCE</scope>
    <source>
        <strain evidence="11">CHS0354</strain>
    </source>
</reference>
<keyword evidence="4" id="KW-0004">4Fe-4S</keyword>
<evidence type="ECO:0000313" key="12">
    <source>
        <dbReference type="Proteomes" id="UP001195483"/>
    </source>
</evidence>
<dbReference type="InterPro" id="IPR051318">
    <property type="entry name" value="Fe-S_L-Ser"/>
</dbReference>
<evidence type="ECO:0000256" key="8">
    <source>
        <dbReference type="ARBA" id="ARBA00023239"/>
    </source>
</evidence>
<keyword evidence="7" id="KW-0411">Iron-sulfur</keyword>
<dbReference type="SUPFAM" id="SSF143548">
    <property type="entry name" value="Serine metabolism enzymes domain"/>
    <property type="match status" value="1"/>
</dbReference>
<dbReference type="PANTHER" id="PTHR30182">
    <property type="entry name" value="L-SERINE DEHYDRATASE"/>
    <property type="match status" value="1"/>
</dbReference>
<evidence type="ECO:0000256" key="7">
    <source>
        <dbReference type="ARBA" id="ARBA00023014"/>
    </source>
</evidence>
<sequence>MYISALELFSVGIGPSSSHTVGPMRCAGHFIRAKADLIGQADTIYAELYGSLALTGMGHATDKAVIIGLSGGRPETILPEDADNLYQQAKINGQITVLGKLFEFVQGKQLLFRMNEFLPFHANGMKFKLYGGEQCLAEEKYYSVGGGFFLTGAEALSAKNTGGETADKEARCVPYPFDNAEQLLELCRKSGLGIPMLMMENENALRPEKETTAQLCHIWDVMNDCIERSTSTEGILPGGLNVKRWASRLLKALEDERASGDVEPASVKDWISLYALAVNEENAAGGRVVTAPTNGAAGIIPAVFRYYLDFVRGAQREHAVNYLLTAAAVGNLYKNNASISAAEVGCQGEIGVACSMAAAGLTQLRGGSPEQIENAAEIAMEHNLGLTCDPIGGLVQIPCIERNTIGANTAVTAARLALRGDGTHVVGLDKVIRTMFITGKEMSAKYKETAQGGLAVNFTEC</sequence>
<dbReference type="InterPro" id="IPR004644">
    <property type="entry name" value="Fe-S_L-Ser_mono"/>
</dbReference>
<name>A0AAE0S2U4_9BIVA</name>
<evidence type="ECO:0008006" key="13">
    <source>
        <dbReference type="Google" id="ProtNLM"/>
    </source>
</evidence>
<evidence type="ECO:0000313" key="11">
    <source>
        <dbReference type="EMBL" id="KAK3584154.1"/>
    </source>
</evidence>
<proteinExistence type="predicted"/>
<feature type="domain" description="Serine dehydratase beta chain" evidence="10">
    <location>
        <begin position="4"/>
        <end position="151"/>
    </location>
</feature>
<dbReference type="GO" id="GO:0046872">
    <property type="term" value="F:metal ion binding"/>
    <property type="evidence" value="ECO:0007669"/>
    <property type="project" value="UniProtKB-KW"/>
</dbReference>
<protein>
    <recommendedName>
        <fullName evidence="13">L-serine ammonia-lyase</fullName>
    </recommendedName>
</protein>
<dbReference type="GO" id="GO:0051539">
    <property type="term" value="F:4 iron, 4 sulfur cluster binding"/>
    <property type="evidence" value="ECO:0007669"/>
    <property type="project" value="UniProtKB-KW"/>
</dbReference>
<accession>A0AAE0S2U4</accession>
<keyword evidence="6" id="KW-0408">Iron</keyword>
<evidence type="ECO:0000259" key="9">
    <source>
        <dbReference type="Pfam" id="PF03313"/>
    </source>
</evidence>
<comment type="caution">
    <text evidence="11">The sequence shown here is derived from an EMBL/GenBank/DDBJ whole genome shotgun (WGS) entry which is preliminary data.</text>
</comment>
<evidence type="ECO:0000256" key="6">
    <source>
        <dbReference type="ARBA" id="ARBA00023004"/>
    </source>
</evidence>
<evidence type="ECO:0000256" key="1">
    <source>
        <dbReference type="ARBA" id="ARBA00001966"/>
    </source>
</evidence>
<comment type="cofactor">
    <cofactor evidence="1">
        <name>[4Fe-4S] cluster</name>
        <dbReference type="ChEBI" id="CHEBI:49883"/>
    </cofactor>
</comment>
<dbReference type="GO" id="GO:0003941">
    <property type="term" value="F:L-serine ammonia-lyase activity"/>
    <property type="evidence" value="ECO:0007669"/>
    <property type="project" value="InterPro"/>
</dbReference>
<evidence type="ECO:0000256" key="2">
    <source>
        <dbReference type="ARBA" id="ARBA00004742"/>
    </source>
</evidence>
<dbReference type="GO" id="GO:0006094">
    <property type="term" value="P:gluconeogenesis"/>
    <property type="evidence" value="ECO:0007669"/>
    <property type="project" value="UniProtKB-KW"/>
</dbReference>
<gene>
    <name evidence="11" type="ORF">CHS0354_035234</name>
</gene>
<dbReference type="PANTHER" id="PTHR30182:SF1">
    <property type="entry name" value="L-SERINE DEHYDRATASE 1"/>
    <property type="match status" value="1"/>
</dbReference>
<dbReference type="Gene3D" id="3.30.1330.90">
    <property type="entry name" value="D-3-phosphoglycerate dehydrogenase, domain 3"/>
    <property type="match status" value="1"/>
</dbReference>
<reference evidence="11" key="2">
    <citation type="journal article" date="2021" name="Genome Biol. Evol.">
        <title>Developing a high-quality reference genome for a parasitic bivalve with doubly uniparental inheritance (Bivalvia: Unionida).</title>
        <authorList>
            <person name="Smith C.H."/>
        </authorList>
    </citation>
    <scope>NUCLEOTIDE SEQUENCE</scope>
    <source>
        <strain evidence="11">CHS0354</strain>
        <tissue evidence="11">Mantle</tissue>
    </source>
</reference>
<dbReference type="FunFam" id="3.30.1330.90:FF:000001">
    <property type="entry name" value="L-serine ammonia-lyase 1"/>
    <property type="match status" value="1"/>
</dbReference>
<dbReference type="InterPro" id="IPR029009">
    <property type="entry name" value="ASB_dom_sf"/>
</dbReference>
<dbReference type="AlphaFoldDB" id="A0AAE0S2U4"/>
<keyword evidence="12" id="KW-1185">Reference proteome</keyword>
<keyword evidence="5" id="KW-0479">Metal-binding</keyword>
<evidence type="ECO:0000256" key="4">
    <source>
        <dbReference type="ARBA" id="ARBA00022485"/>
    </source>
</evidence>
<keyword evidence="8" id="KW-0456">Lyase</keyword>
<dbReference type="Pfam" id="PF03313">
    <property type="entry name" value="SDH_alpha"/>
    <property type="match status" value="1"/>
</dbReference>
<evidence type="ECO:0000256" key="3">
    <source>
        <dbReference type="ARBA" id="ARBA00022432"/>
    </source>
</evidence>
<dbReference type="Proteomes" id="UP001195483">
    <property type="component" value="Unassembled WGS sequence"/>
</dbReference>
<dbReference type="EMBL" id="JAEAOA010002069">
    <property type="protein sequence ID" value="KAK3584154.1"/>
    <property type="molecule type" value="Genomic_DNA"/>
</dbReference>
<dbReference type="InterPro" id="IPR005131">
    <property type="entry name" value="Ser_deHydtase_bsu"/>
</dbReference>